<evidence type="ECO:0000313" key="2">
    <source>
        <dbReference type="EMBL" id="KAK3285200.1"/>
    </source>
</evidence>
<accession>A0AAE0LHQ2</accession>
<proteinExistence type="predicted"/>
<protein>
    <submittedName>
        <fullName evidence="2">Uncharacterized protein</fullName>
    </submittedName>
</protein>
<evidence type="ECO:0000313" key="3">
    <source>
        <dbReference type="Proteomes" id="UP001190700"/>
    </source>
</evidence>
<dbReference type="Proteomes" id="UP001190700">
    <property type="component" value="Unassembled WGS sequence"/>
</dbReference>
<organism evidence="2 3">
    <name type="scientific">Cymbomonas tetramitiformis</name>
    <dbReference type="NCBI Taxonomy" id="36881"/>
    <lineage>
        <taxon>Eukaryota</taxon>
        <taxon>Viridiplantae</taxon>
        <taxon>Chlorophyta</taxon>
        <taxon>Pyramimonadophyceae</taxon>
        <taxon>Pyramimonadales</taxon>
        <taxon>Pyramimonadaceae</taxon>
        <taxon>Cymbomonas</taxon>
    </lineage>
</organism>
<keyword evidence="3" id="KW-1185">Reference proteome</keyword>
<feature type="compositionally biased region" description="Basic and acidic residues" evidence="1">
    <location>
        <begin position="86"/>
        <end position="102"/>
    </location>
</feature>
<evidence type="ECO:0000256" key="1">
    <source>
        <dbReference type="SAM" id="MobiDB-lite"/>
    </source>
</evidence>
<dbReference type="EMBL" id="LGRX02001933">
    <property type="protein sequence ID" value="KAK3285200.1"/>
    <property type="molecule type" value="Genomic_DNA"/>
</dbReference>
<sequence>MFEMLRTVGCSMSRDMFQIFMGISLKNEDILHRIKHLRASCSALRHAPCVLKCECCALVRLAKLEYESQGVSSTVPVEGRARGGFHRLDGPIDDQVRPTDDV</sequence>
<comment type="caution">
    <text evidence="2">The sequence shown here is derived from an EMBL/GenBank/DDBJ whole genome shotgun (WGS) entry which is preliminary data.</text>
</comment>
<reference evidence="2 3" key="1">
    <citation type="journal article" date="2015" name="Genome Biol. Evol.">
        <title>Comparative Genomics of a Bacterivorous Green Alga Reveals Evolutionary Causalities and Consequences of Phago-Mixotrophic Mode of Nutrition.</title>
        <authorList>
            <person name="Burns J.A."/>
            <person name="Paasch A."/>
            <person name="Narechania A."/>
            <person name="Kim E."/>
        </authorList>
    </citation>
    <scope>NUCLEOTIDE SEQUENCE [LARGE SCALE GENOMIC DNA]</scope>
    <source>
        <strain evidence="2 3">PLY_AMNH</strain>
    </source>
</reference>
<name>A0AAE0LHQ2_9CHLO</name>
<gene>
    <name evidence="2" type="ORF">CYMTET_7192</name>
</gene>
<feature type="region of interest" description="Disordered" evidence="1">
    <location>
        <begin position="82"/>
        <end position="102"/>
    </location>
</feature>
<dbReference type="AlphaFoldDB" id="A0AAE0LHQ2"/>